<proteinExistence type="predicted"/>
<protein>
    <submittedName>
        <fullName evidence="1">Uncharacterized protein</fullName>
    </submittedName>
</protein>
<gene>
    <name evidence="1" type="ORF">V6N11_060369</name>
</gene>
<reference evidence="1 2" key="1">
    <citation type="journal article" date="2024" name="G3 (Bethesda)">
        <title>Genome assembly of Hibiscus sabdariffa L. provides insights into metabolisms of medicinal natural products.</title>
        <authorList>
            <person name="Kim T."/>
        </authorList>
    </citation>
    <scope>NUCLEOTIDE SEQUENCE [LARGE SCALE GENOMIC DNA]</scope>
    <source>
        <strain evidence="1">TK-2024</strain>
        <tissue evidence="1">Old leaves</tissue>
    </source>
</reference>
<dbReference type="Proteomes" id="UP001396334">
    <property type="component" value="Unassembled WGS sequence"/>
</dbReference>
<evidence type="ECO:0000313" key="1">
    <source>
        <dbReference type="EMBL" id="KAK9002789.1"/>
    </source>
</evidence>
<sequence length="121" mass="13704">MMPFFSKRLFDYLWRHAHNSDETNEGINRYCNFVSEDSVNKKADGYSNTIRCGKFQSQGFIELGVMDLYDIYAPQCNSSALKLGFNGKVMKFDSGSDFHIASMPKLQNGQVAGRHATSFLL</sequence>
<name>A0ABR2QQ44_9ROSI</name>
<evidence type="ECO:0000313" key="2">
    <source>
        <dbReference type="Proteomes" id="UP001396334"/>
    </source>
</evidence>
<comment type="caution">
    <text evidence="1">The sequence shown here is derived from an EMBL/GenBank/DDBJ whole genome shotgun (WGS) entry which is preliminary data.</text>
</comment>
<organism evidence="1 2">
    <name type="scientific">Hibiscus sabdariffa</name>
    <name type="common">roselle</name>
    <dbReference type="NCBI Taxonomy" id="183260"/>
    <lineage>
        <taxon>Eukaryota</taxon>
        <taxon>Viridiplantae</taxon>
        <taxon>Streptophyta</taxon>
        <taxon>Embryophyta</taxon>
        <taxon>Tracheophyta</taxon>
        <taxon>Spermatophyta</taxon>
        <taxon>Magnoliopsida</taxon>
        <taxon>eudicotyledons</taxon>
        <taxon>Gunneridae</taxon>
        <taxon>Pentapetalae</taxon>
        <taxon>rosids</taxon>
        <taxon>malvids</taxon>
        <taxon>Malvales</taxon>
        <taxon>Malvaceae</taxon>
        <taxon>Malvoideae</taxon>
        <taxon>Hibiscus</taxon>
    </lineage>
</organism>
<dbReference type="EMBL" id="JBBPBN010000034">
    <property type="protein sequence ID" value="KAK9002789.1"/>
    <property type="molecule type" value="Genomic_DNA"/>
</dbReference>
<keyword evidence="2" id="KW-1185">Reference proteome</keyword>
<accession>A0ABR2QQ44</accession>